<feature type="active site" description="Acyl-ester intermediate" evidence="7">
    <location>
        <position position="114"/>
    </location>
</feature>
<keyword evidence="11" id="KW-0812">Transmembrane</keyword>
<dbReference type="EMBL" id="SNXZ01000001">
    <property type="protein sequence ID" value="TDQ05930.1"/>
    <property type="molecule type" value="Genomic_DNA"/>
</dbReference>
<dbReference type="InterPro" id="IPR001967">
    <property type="entry name" value="Peptidase_S11_N"/>
</dbReference>
<dbReference type="PANTHER" id="PTHR21581:SF33">
    <property type="entry name" value="D-ALANYL-D-ALANINE CARBOXYPEPTIDASE DACB"/>
    <property type="match status" value="1"/>
</dbReference>
<dbReference type="GO" id="GO:0071555">
    <property type="term" value="P:cell wall organization"/>
    <property type="evidence" value="ECO:0007669"/>
    <property type="project" value="UniProtKB-KW"/>
</dbReference>
<accession>A0A4R6SQN1</accession>
<dbReference type="GO" id="GO:0006508">
    <property type="term" value="P:proteolysis"/>
    <property type="evidence" value="ECO:0007669"/>
    <property type="project" value="InterPro"/>
</dbReference>
<dbReference type="SUPFAM" id="SSF56601">
    <property type="entry name" value="beta-lactamase/transpeptidase-like"/>
    <property type="match status" value="1"/>
</dbReference>
<feature type="chain" id="PRO_5020476441" evidence="12">
    <location>
        <begin position="25"/>
        <end position="425"/>
    </location>
</feature>
<dbReference type="PRINTS" id="PR00725">
    <property type="entry name" value="DADACBPTASE1"/>
</dbReference>
<dbReference type="Gene3D" id="3.40.710.10">
    <property type="entry name" value="DD-peptidase/beta-lactamase superfamily"/>
    <property type="match status" value="1"/>
</dbReference>
<reference evidence="14 15" key="1">
    <citation type="submission" date="2019-03" db="EMBL/GenBank/DDBJ databases">
        <title>Genomic Encyclopedia of Type Strains, Phase IV (KMG-IV): sequencing the most valuable type-strain genomes for metagenomic binning, comparative biology and taxonomic classification.</title>
        <authorList>
            <person name="Goeker M."/>
        </authorList>
    </citation>
    <scope>NUCLEOTIDE SEQUENCE [LARGE SCALE GENOMIC DNA]</scope>
    <source>
        <strain evidence="14 15">DSM 45361</strain>
    </source>
</reference>
<dbReference type="InterPro" id="IPR012338">
    <property type="entry name" value="Beta-lactam/transpept-like"/>
</dbReference>
<evidence type="ECO:0000256" key="5">
    <source>
        <dbReference type="ARBA" id="ARBA00022984"/>
    </source>
</evidence>
<keyword evidence="4" id="KW-0133">Cell shape</keyword>
<evidence type="ECO:0000256" key="1">
    <source>
        <dbReference type="ARBA" id="ARBA00007164"/>
    </source>
</evidence>
<dbReference type="Proteomes" id="UP000295444">
    <property type="component" value="Unassembled WGS sequence"/>
</dbReference>
<keyword evidence="5" id="KW-0573">Peptidoglycan synthesis</keyword>
<comment type="similarity">
    <text evidence="1 9">Belongs to the peptidase S11 family.</text>
</comment>
<feature type="active site" evidence="7">
    <location>
        <position position="169"/>
    </location>
</feature>
<evidence type="ECO:0000256" key="10">
    <source>
        <dbReference type="SAM" id="MobiDB-lite"/>
    </source>
</evidence>
<evidence type="ECO:0000313" key="14">
    <source>
        <dbReference type="EMBL" id="TDQ05930.1"/>
    </source>
</evidence>
<name>A0A4R6SQN1_LABRH</name>
<evidence type="ECO:0000259" key="13">
    <source>
        <dbReference type="Pfam" id="PF00768"/>
    </source>
</evidence>
<feature type="region of interest" description="Disordered" evidence="10">
    <location>
        <begin position="401"/>
        <end position="425"/>
    </location>
</feature>
<feature type="region of interest" description="Disordered" evidence="10">
    <location>
        <begin position="341"/>
        <end position="364"/>
    </location>
</feature>
<keyword evidence="15" id="KW-1185">Reference proteome</keyword>
<evidence type="ECO:0000256" key="9">
    <source>
        <dbReference type="RuleBase" id="RU004016"/>
    </source>
</evidence>
<feature type="transmembrane region" description="Helical" evidence="11">
    <location>
        <begin position="369"/>
        <end position="391"/>
    </location>
</feature>
<dbReference type="PANTHER" id="PTHR21581">
    <property type="entry name" value="D-ALANYL-D-ALANINE CARBOXYPEPTIDASE"/>
    <property type="match status" value="1"/>
</dbReference>
<dbReference type="RefSeq" id="WP_243753892.1">
    <property type="nucleotide sequence ID" value="NZ_SNXZ01000001.1"/>
</dbReference>
<dbReference type="GO" id="GO:0009252">
    <property type="term" value="P:peptidoglycan biosynthetic process"/>
    <property type="evidence" value="ECO:0007669"/>
    <property type="project" value="UniProtKB-KW"/>
</dbReference>
<evidence type="ECO:0000256" key="11">
    <source>
        <dbReference type="SAM" id="Phobius"/>
    </source>
</evidence>
<evidence type="ECO:0000256" key="3">
    <source>
        <dbReference type="ARBA" id="ARBA00022801"/>
    </source>
</evidence>
<sequence length="425" mass="43707">MRLPSLVLAAVLLFGTVLAPAAGAAEADCPFQHKPAKAIDASEDLKPGNPAPTPLPVPNPPVGGAQMGTCGIAKPAGASNPPKDVTVSSWLVADMDTGAVLAAHNPHARLRPASLIKTLLALVVVRELDMGKKVVGTQQDADQEGTRVGLGPGGKYTVGLLLKVLLMRSGNDAAHALAMQLGGVDQAVAKMNATAKELGALDTRAATPSGLDAPGMCTSAYDLALIFRAAMKDPRIAEAVATKHVQFPGYADKPGFQVNNDNKLLGVYPGFLGGKTGFTDDARHTYLGGASRGGHRVEVVLMHGEQHPVRMADQGAHLFDYGFGLLGKPPVGQLVEEQVTPAQPNQPGGAQGSGVRATTSPGSASSSSMASVVLPVLIAVVLVAVVGLLLWRRRKPSLVSPSLVTTSPATAVPPPDESEQTRPIG</sequence>
<evidence type="ECO:0000256" key="7">
    <source>
        <dbReference type="PIRSR" id="PIRSR618044-1"/>
    </source>
</evidence>
<dbReference type="AlphaFoldDB" id="A0A4R6SQN1"/>
<keyword evidence="6" id="KW-0961">Cell wall biogenesis/degradation</keyword>
<comment type="caution">
    <text evidence="14">The sequence shown here is derived from an EMBL/GenBank/DDBJ whole genome shotgun (WGS) entry which is preliminary data.</text>
</comment>
<dbReference type="InterPro" id="IPR018044">
    <property type="entry name" value="Peptidase_S11"/>
</dbReference>
<evidence type="ECO:0000256" key="8">
    <source>
        <dbReference type="PIRSR" id="PIRSR618044-2"/>
    </source>
</evidence>
<keyword evidence="2 12" id="KW-0732">Signal</keyword>
<organism evidence="14 15">
    <name type="scientific">Labedaea rhizosphaerae</name>
    <dbReference type="NCBI Taxonomy" id="598644"/>
    <lineage>
        <taxon>Bacteria</taxon>
        <taxon>Bacillati</taxon>
        <taxon>Actinomycetota</taxon>
        <taxon>Actinomycetes</taxon>
        <taxon>Pseudonocardiales</taxon>
        <taxon>Pseudonocardiaceae</taxon>
        <taxon>Labedaea</taxon>
    </lineage>
</organism>
<dbReference type="Pfam" id="PF00768">
    <property type="entry name" value="Peptidase_S11"/>
    <property type="match status" value="1"/>
</dbReference>
<evidence type="ECO:0000256" key="2">
    <source>
        <dbReference type="ARBA" id="ARBA00022729"/>
    </source>
</evidence>
<feature type="domain" description="Peptidase S11 D-alanyl-D-alanine carboxypeptidase A N-terminal" evidence="13">
    <location>
        <begin position="81"/>
        <end position="304"/>
    </location>
</feature>
<evidence type="ECO:0000256" key="4">
    <source>
        <dbReference type="ARBA" id="ARBA00022960"/>
    </source>
</evidence>
<gene>
    <name evidence="14" type="ORF">EV186_1011908</name>
</gene>
<evidence type="ECO:0000313" key="15">
    <source>
        <dbReference type="Proteomes" id="UP000295444"/>
    </source>
</evidence>
<keyword evidence="3" id="KW-0378">Hydrolase</keyword>
<proteinExistence type="inferred from homology"/>
<keyword evidence="11" id="KW-1133">Transmembrane helix</keyword>
<keyword evidence="14" id="KW-0645">Protease</keyword>
<protein>
    <submittedName>
        <fullName evidence="14">D-alanyl-D-alanine carboxypeptidase (Penicillin-binding protein 5/6)</fullName>
    </submittedName>
</protein>
<evidence type="ECO:0000256" key="6">
    <source>
        <dbReference type="ARBA" id="ARBA00023316"/>
    </source>
</evidence>
<feature type="binding site" evidence="8">
    <location>
        <position position="275"/>
    </location>
    <ligand>
        <name>substrate</name>
    </ligand>
</feature>
<dbReference type="GO" id="GO:0009002">
    <property type="term" value="F:serine-type D-Ala-D-Ala carboxypeptidase activity"/>
    <property type="evidence" value="ECO:0007669"/>
    <property type="project" value="InterPro"/>
</dbReference>
<feature type="active site" description="Proton acceptor" evidence="7">
    <location>
        <position position="117"/>
    </location>
</feature>
<evidence type="ECO:0000256" key="12">
    <source>
        <dbReference type="SAM" id="SignalP"/>
    </source>
</evidence>
<keyword evidence="11" id="KW-0472">Membrane</keyword>
<dbReference type="GO" id="GO:0008360">
    <property type="term" value="P:regulation of cell shape"/>
    <property type="evidence" value="ECO:0007669"/>
    <property type="project" value="UniProtKB-KW"/>
</dbReference>
<feature type="signal peptide" evidence="12">
    <location>
        <begin position="1"/>
        <end position="24"/>
    </location>
</feature>
<keyword evidence="14" id="KW-0121">Carboxypeptidase</keyword>